<evidence type="ECO:0000256" key="7">
    <source>
        <dbReference type="ARBA" id="ARBA00030554"/>
    </source>
</evidence>
<evidence type="ECO:0000313" key="11">
    <source>
        <dbReference type="Proteomes" id="UP001562354"/>
    </source>
</evidence>
<evidence type="ECO:0000259" key="9">
    <source>
        <dbReference type="Pfam" id="PF02676"/>
    </source>
</evidence>
<dbReference type="InterPro" id="IPR036602">
    <property type="entry name" value="tRNA_yW-synthesising-like_sf"/>
</dbReference>
<keyword evidence="3" id="KW-0489">Methyltransferase</keyword>
<comment type="catalytic activity">
    <reaction evidence="8">
        <text>4-demethyl-7-[(3S)-3-amino-3-carboxypropyl]wyosine(37) in tRNA(Phe) + S-adenosyl-L-methionine = 7-[(3S)-3-amino-3-carboxypropyl]wyosine(37) in tRNA(Phe) + S-adenosyl-L-homocysteine + H(+)</text>
        <dbReference type="Rhea" id="RHEA:36635"/>
        <dbReference type="Rhea" id="RHEA-COMP:10378"/>
        <dbReference type="Rhea" id="RHEA-COMP:10379"/>
        <dbReference type="ChEBI" id="CHEBI:15378"/>
        <dbReference type="ChEBI" id="CHEBI:57856"/>
        <dbReference type="ChEBI" id="CHEBI:59789"/>
        <dbReference type="ChEBI" id="CHEBI:73543"/>
        <dbReference type="ChEBI" id="CHEBI:73550"/>
        <dbReference type="EC" id="2.1.1.282"/>
    </reaction>
</comment>
<protein>
    <recommendedName>
        <fullName evidence="2">tRNA(Phe) 7-[(3-amino-3-carboxypropyl)-4-demethylwyosine(37)-N(4)]-methyltransferase</fullName>
        <ecNumber evidence="2">2.1.1.282</ecNumber>
    </recommendedName>
    <alternativeName>
        <fullName evidence="7">tRNA(Phe) 7-((3-amino-3-carboxypropyl)-4-demethylwyosine(37)-N(4))-methyltransferase</fullName>
    </alternativeName>
</protein>
<name>A0ABR3PPK1_9PEZI</name>
<evidence type="ECO:0000313" key="10">
    <source>
        <dbReference type="EMBL" id="KAL1311347.1"/>
    </source>
</evidence>
<dbReference type="GeneID" id="95975224"/>
<dbReference type="PANTHER" id="PTHR48418:SF1">
    <property type="entry name" value="TRNA WYBUTOSINE-SYNTHESIZING PROTEIN 3"/>
    <property type="match status" value="1"/>
</dbReference>
<evidence type="ECO:0000256" key="8">
    <source>
        <dbReference type="ARBA" id="ARBA00049202"/>
    </source>
</evidence>
<proteinExistence type="inferred from homology"/>
<evidence type="ECO:0000256" key="1">
    <source>
        <dbReference type="ARBA" id="ARBA00008569"/>
    </source>
</evidence>
<keyword evidence="5" id="KW-0949">S-adenosyl-L-methionine</keyword>
<dbReference type="EC" id="2.1.1.282" evidence="2"/>
<sequence length="299" mass="32812">MSLSVFQNKKQKILQQLAVPDSSYHDASPKGTVDLGIRALVDEINVLDALVTTSSCAGRIAVYLEGRKKNRDIVQEDDSEEANAGSGGKGGGQWLFVSHDPLPSEQQGRNLTSMFGMSTSSGISIPTSAKDTRWVRCKFEPMILHIFCSSVESAQRVQTAALGAGFRESGISNISRLPDGSVTAMAAIRTTGLAFDSVIGYEAADGQLMPMVDETYMDALVQLANERFIVNRERTERFRQGLETQFTQVQNQDSDWEPADVRKARKRAEGLARQAAAREKSKEVFTALDETESHDLMLD</sequence>
<gene>
    <name evidence="10" type="ORF">AAFC00_001521</name>
</gene>
<evidence type="ECO:0000256" key="4">
    <source>
        <dbReference type="ARBA" id="ARBA00022679"/>
    </source>
</evidence>
<dbReference type="SUPFAM" id="SSF111278">
    <property type="entry name" value="SSo0622-like"/>
    <property type="match status" value="1"/>
</dbReference>
<keyword evidence="4" id="KW-0808">Transferase</keyword>
<comment type="similarity">
    <text evidence="1">Belongs to the TYW3 family.</text>
</comment>
<evidence type="ECO:0000256" key="3">
    <source>
        <dbReference type="ARBA" id="ARBA00022603"/>
    </source>
</evidence>
<dbReference type="Proteomes" id="UP001562354">
    <property type="component" value="Unassembled WGS sequence"/>
</dbReference>
<comment type="caution">
    <text evidence="10">The sequence shown here is derived from an EMBL/GenBank/DDBJ whole genome shotgun (WGS) entry which is preliminary data.</text>
</comment>
<evidence type="ECO:0000256" key="2">
    <source>
        <dbReference type="ARBA" id="ARBA00012750"/>
    </source>
</evidence>
<dbReference type="InterPro" id="IPR003827">
    <property type="entry name" value="tRNA_yW-synthesising"/>
</dbReference>
<dbReference type="PANTHER" id="PTHR48418">
    <property type="entry name" value="TRNA WYBUTOSINE-SYNTHESIZING PROTEIN 3"/>
    <property type="match status" value="1"/>
</dbReference>
<accession>A0ABR3PPK1</accession>
<evidence type="ECO:0000256" key="5">
    <source>
        <dbReference type="ARBA" id="ARBA00022691"/>
    </source>
</evidence>
<keyword evidence="6" id="KW-0819">tRNA processing</keyword>
<feature type="domain" description="tRNA wybutosine-synthesizing protein" evidence="9">
    <location>
        <begin position="9"/>
        <end position="243"/>
    </location>
</feature>
<dbReference type="Gene3D" id="3.30.1960.10">
    <property type="entry name" value="tRNA wybutosine-synthesizing-like"/>
    <property type="match status" value="1"/>
</dbReference>
<evidence type="ECO:0000256" key="6">
    <source>
        <dbReference type="ARBA" id="ARBA00022694"/>
    </source>
</evidence>
<dbReference type="EMBL" id="JBFMKM010000003">
    <property type="protein sequence ID" value="KAL1311347.1"/>
    <property type="molecule type" value="Genomic_DNA"/>
</dbReference>
<dbReference type="Pfam" id="PF02676">
    <property type="entry name" value="TYW3"/>
    <property type="match status" value="1"/>
</dbReference>
<keyword evidence="11" id="KW-1185">Reference proteome</keyword>
<reference evidence="10 11" key="1">
    <citation type="submission" date="2024-07" db="EMBL/GenBank/DDBJ databases">
        <title>Draft sequence of the Neodothiora populina.</title>
        <authorList>
            <person name="Drown D.D."/>
            <person name="Schuette U.S."/>
            <person name="Buechlein A.B."/>
            <person name="Rusch D.R."/>
            <person name="Winton L.W."/>
            <person name="Adams G.A."/>
        </authorList>
    </citation>
    <scope>NUCLEOTIDE SEQUENCE [LARGE SCALE GENOMIC DNA]</scope>
    <source>
        <strain evidence="10 11">CPC 39397</strain>
    </source>
</reference>
<dbReference type="RefSeq" id="XP_069204196.1">
    <property type="nucleotide sequence ID" value="XM_069340723.1"/>
</dbReference>
<organism evidence="10 11">
    <name type="scientific">Neodothiora populina</name>
    <dbReference type="NCBI Taxonomy" id="2781224"/>
    <lineage>
        <taxon>Eukaryota</taxon>
        <taxon>Fungi</taxon>
        <taxon>Dikarya</taxon>
        <taxon>Ascomycota</taxon>
        <taxon>Pezizomycotina</taxon>
        <taxon>Dothideomycetes</taxon>
        <taxon>Dothideomycetidae</taxon>
        <taxon>Dothideales</taxon>
        <taxon>Dothioraceae</taxon>
        <taxon>Neodothiora</taxon>
    </lineage>
</organism>